<dbReference type="InterPro" id="IPR000485">
    <property type="entry name" value="AsnC-type_HTH_dom"/>
</dbReference>
<comment type="caution">
    <text evidence="5">The sequence shown here is derived from an EMBL/GenBank/DDBJ whole genome shotgun (WGS) entry which is preliminary data.</text>
</comment>
<feature type="domain" description="HTH asnC-type" evidence="4">
    <location>
        <begin position="10"/>
        <end position="71"/>
    </location>
</feature>
<dbReference type="SUPFAM" id="SSF46785">
    <property type="entry name" value="Winged helix' DNA-binding domain"/>
    <property type="match status" value="1"/>
</dbReference>
<dbReference type="InterPro" id="IPR019888">
    <property type="entry name" value="Tscrpt_reg_AsnC-like"/>
</dbReference>
<dbReference type="Gene3D" id="3.30.70.920">
    <property type="match status" value="1"/>
</dbReference>
<keyword evidence="6" id="KW-1185">Reference proteome</keyword>
<dbReference type="PANTHER" id="PTHR30154">
    <property type="entry name" value="LEUCINE-RESPONSIVE REGULATORY PROTEIN"/>
    <property type="match status" value="1"/>
</dbReference>
<evidence type="ECO:0000256" key="2">
    <source>
        <dbReference type="ARBA" id="ARBA00023125"/>
    </source>
</evidence>
<accession>A0ABQ3UVL6</accession>
<keyword evidence="2" id="KW-0238">DNA-binding</keyword>
<protein>
    <submittedName>
        <fullName evidence="5">AsnC family transcriptional regulator</fullName>
    </submittedName>
</protein>
<dbReference type="PRINTS" id="PR00033">
    <property type="entry name" value="HTHASNC"/>
</dbReference>
<evidence type="ECO:0000259" key="4">
    <source>
        <dbReference type="PROSITE" id="PS50956"/>
    </source>
</evidence>
<sequence length="155" mass="17255">MTLQHDDSLLDDIGWKLLQALQENARQSFRELGQRVGLSAPAVIERVRKMEGAGILVGYRAEIDLARVGLSIIAFIRISTPRERSGYVGRQLQDIPEVLECHRVAGEDSFLMKVAVSSMNHLERLIDHLAQYGQSTTSIVLSSPVTSRIVEAEKD</sequence>
<evidence type="ECO:0000256" key="3">
    <source>
        <dbReference type="ARBA" id="ARBA00023163"/>
    </source>
</evidence>
<gene>
    <name evidence="5" type="ORF">KSB_49170</name>
</gene>
<organism evidence="5 6">
    <name type="scientific">Ktedonobacter robiniae</name>
    <dbReference type="NCBI Taxonomy" id="2778365"/>
    <lineage>
        <taxon>Bacteria</taxon>
        <taxon>Bacillati</taxon>
        <taxon>Chloroflexota</taxon>
        <taxon>Ktedonobacteria</taxon>
        <taxon>Ktedonobacterales</taxon>
        <taxon>Ktedonobacteraceae</taxon>
        <taxon>Ktedonobacter</taxon>
    </lineage>
</organism>
<dbReference type="SUPFAM" id="SSF54909">
    <property type="entry name" value="Dimeric alpha+beta barrel"/>
    <property type="match status" value="1"/>
</dbReference>
<dbReference type="Pfam" id="PF01037">
    <property type="entry name" value="AsnC_trans_reg"/>
    <property type="match status" value="1"/>
</dbReference>
<keyword evidence="1" id="KW-0805">Transcription regulation</keyword>
<evidence type="ECO:0000256" key="1">
    <source>
        <dbReference type="ARBA" id="ARBA00023015"/>
    </source>
</evidence>
<dbReference type="InterPro" id="IPR036390">
    <property type="entry name" value="WH_DNA-bd_sf"/>
</dbReference>
<dbReference type="InterPro" id="IPR019887">
    <property type="entry name" value="Tscrpt_reg_AsnC/Lrp_C"/>
</dbReference>
<reference evidence="5 6" key="1">
    <citation type="journal article" date="2021" name="Int. J. Syst. Evol. Microbiol.">
        <title>Reticulibacter mediterranei gen. nov., sp. nov., within the new family Reticulibacteraceae fam. nov., and Ktedonospora formicarum gen. nov., sp. nov., Ktedonobacter robiniae sp. nov., Dictyobacter formicarum sp. nov. and Dictyobacter arantiisoli sp. nov., belonging to the class Ktedonobacteria.</title>
        <authorList>
            <person name="Yabe S."/>
            <person name="Zheng Y."/>
            <person name="Wang C.M."/>
            <person name="Sakai Y."/>
            <person name="Abe K."/>
            <person name="Yokota A."/>
            <person name="Donadio S."/>
            <person name="Cavaletti L."/>
            <person name="Monciardini P."/>
        </authorList>
    </citation>
    <scope>NUCLEOTIDE SEQUENCE [LARGE SCALE GENOMIC DNA]</scope>
    <source>
        <strain evidence="5 6">SOSP1-30</strain>
    </source>
</reference>
<dbReference type="InterPro" id="IPR011008">
    <property type="entry name" value="Dimeric_a/b-barrel"/>
</dbReference>
<dbReference type="CDD" id="cd00090">
    <property type="entry name" value="HTH_ARSR"/>
    <property type="match status" value="1"/>
</dbReference>
<dbReference type="PROSITE" id="PS00519">
    <property type="entry name" value="HTH_ASNC_1"/>
    <property type="match status" value="1"/>
</dbReference>
<proteinExistence type="predicted"/>
<evidence type="ECO:0000313" key="5">
    <source>
        <dbReference type="EMBL" id="GHO56442.1"/>
    </source>
</evidence>
<dbReference type="EMBL" id="BNJG01000002">
    <property type="protein sequence ID" value="GHO56442.1"/>
    <property type="molecule type" value="Genomic_DNA"/>
</dbReference>
<dbReference type="Gene3D" id="1.10.10.10">
    <property type="entry name" value="Winged helix-like DNA-binding domain superfamily/Winged helix DNA-binding domain"/>
    <property type="match status" value="1"/>
</dbReference>
<dbReference type="Pfam" id="PF13404">
    <property type="entry name" value="HTH_AsnC-type"/>
    <property type="match status" value="1"/>
</dbReference>
<dbReference type="PROSITE" id="PS50956">
    <property type="entry name" value="HTH_ASNC_2"/>
    <property type="match status" value="1"/>
</dbReference>
<dbReference type="InterPro" id="IPR019885">
    <property type="entry name" value="Tscrpt_reg_HTH_AsnC-type_CS"/>
</dbReference>
<evidence type="ECO:0000313" key="6">
    <source>
        <dbReference type="Proteomes" id="UP000654345"/>
    </source>
</evidence>
<dbReference type="InterPro" id="IPR011991">
    <property type="entry name" value="ArsR-like_HTH"/>
</dbReference>
<name>A0ABQ3UVL6_9CHLR</name>
<keyword evidence="3" id="KW-0804">Transcription</keyword>
<dbReference type="Proteomes" id="UP000654345">
    <property type="component" value="Unassembled WGS sequence"/>
</dbReference>
<dbReference type="SMART" id="SM00344">
    <property type="entry name" value="HTH_ASNC"/>
    <property type="match status" value="1"/>
</dbReference>
<dbReference type="RefSeq" id="WP_201372931.1">
    <property type="nucleotide sequence ID" value="NZ_BNJG01000002.1"/>
</dbReference>
<dbReference type="InterPro" id="IPR036388">
    <property type="entry name" value="WH-like_DNA-bd_sf"/>
</dbReference>
<dbReference type="PANTHER" id="PTHR30154:SF53">
    <property type="entry name" value="HTH-TYPE TRANSCRIPTIONAL REGULATOR LRPC"/>
    <property type="match status" value="1"/>
</dbReference>